<protein>
    <recommendedName>
        <fullName evidence="3">Porin</fullName>
    </recommendedName>
</protein>
<organism evidence="1 2">
    <name type="scientific">Parasphingorhabdus flavimaris</name>
    <dbReference type="NCBI Taxonomy" id="266812"/>
    <lineage>
        <taxon>Bacteria</taxon>
        <taxon>Pseudomonadati</taxon>
        <taxon>Pseudomonadota</taxon>
        <taxon>Alphaproteobacteria</taxon>
        <taxon>Sphingomonadales</taxon>
        <taxon>Sphingomonadaceae</taxon>
        <taxon>Parasphingorhabdus</taxon>
    </lineage>
</organism>
<proteinExistence type="predicted"/>
<evidence type="ECO:0008006" key="3">
    <source>
        <dbReference type="Google" id="ProtNLM"/>
    </source>
</evidence>
<reference evidence="1 2" key="1">
    <citation type="submission" date="2020-06" db="EMBL/GenBank/DDBJ databases">
        <authorList>
            <person name="Kim S.-J."/>
            <person name="Park S.-J."/>
        </authorList>
    </citation>
    <scope>NUCLEOTIDE SEQUENCE [LARGE SCALE GENOMIC DNA]</scope>
    <source>
        <strain evidence="1 2">SW-151</strain>
    </source>
</reference>
<dbReference type="RefSeq" id="WP_176280346.1">
    <property type="nucleotide sequence ID" value="NZ_JABWMH010000004.1"/>
</dbReference>
<dbReference type="EMBL" id="JABWMH010000004">
    <property type="protein sequence ID" value="NVD28894.1"/>
    <property type="molecule type" value="Genomic_DNA"/>
</dbReference>
<sequence length="226" mass="23660">MTPALARVLSGDDDMVSLKTLGSVGSFTVAGADPDLAAKYELNFLRGNASFKFTPTGGTIDGERSVTVVVRQKSSTNAVSIRENILAAAPGSGITSAAKIAPVSYSLGSAKGLKSFAIPVKKLAGNVPDLSEIGAAPVLGEENSGKKSRFNTRMSIDASAPINAAPRALDASQKDYTLDVGGSYSLTRNLDVTAGVRINNERDRMAPLTDNRQDSQAVYVGTQFRF</sequence>
<keyword evidence="2" id="KW-1185">Reference proteome</keyword>
<dbReference type="Proteomes" id="UP000652427">
    <property type="component" value="Unassembled WGS sequence"/>
</dbReference>
<comment type="caution">
    <text evidence="1">The sequence shown here is derived from an EMBL/GenBank/DDBJ whole genome shotgun (WGS) entry which is preliminary data.</text>
</comment>
<name>A0ABX2N5E1_9SPHN</name>
<gene>
    <name evidence="1" type="ORF">HUO14_13415</name>
</gene>
<evidence type="ECO:0000313" key="2">
    <source>
        <dbReference type="Proteomes" id="UP000652427"/>
    </source>
</evidence>
<accession>A0ABX2N5E1</accession>
<evidence type="ECO:0000313" key="1">
    <source>
        <dbReference type="EMBL" id="NVD28894.1"/>
    </source>
</evidence>